<feature type="signal peptide" evidence="2">
    <location>
        <begin position="1"/>
        <end position="25"/>
    </location>
</feature>
<evidence type="ECO:0000313" key="4">
    <source>
        <dbReference type="Proteomes" id="UP001302274"/>
    </source>
</evidence>
<gene>
    <name evidence="3" type="ORF">SHI21_00985</name>
</gene>
<dbReference type="RefSeq" id="WP_323574241.1">
    <property type="nucleotide sequence ID" value="NZ_JAYGJQ010000001.1"/>
</dbReference>
<proteinExistence type="predicted"/>
<feature type="region of interest" description="Disordered" evidence="1">
    <location>
        <begin position="120"/>
        <end position="141"/>
    </location>
</feature>
<evidence type="ECO:0000256" key="1">
    <source>
        <dbReference type="SAM" id="MobiDB-lite"/>
    </source>
</evidence>
<feature type="chain" id="PRO_5046354788" description="Lipoprotein" evidence="2">
    <location>
        <begin position="26"/>
        <end position="141"/>
    </location>
</feature>
<reference evidence="3 4" key="1">
    <citation type="submission" date="2023-11" db="EMBL/GenBank/DDBJ databases">
        <title>A Novel Polar Bacteriovorax (B. antarcticus) Isolated from the Biocrust in Antarctica.</title>
        <authorList>
            <person name="Mun W."/>
            <person name="Choi S.Y."/>
            <person name="Mitchell R.J."/>
        </authorList>
    </citation>
    <scope>NUCLEOTIDE SEQUENCE [LARGE SCALE GENOMIC DNA]</scope>
    <source>
        <strain evidence="3 4">PP10</strain>
    </source>
</reference>
<name>A0ABU5VQR1_9BACT</name>
<dbReference type="EMBL" id="JAYGJQ010000001">
    <property type="protein sequence ID" value="MEA9354758.1"/>
    <property type="molecule type" value="Genomic_DNA"/>
</dbReference>
<evidence type="ECO:0000256" key="2">
    <source>
        <dbReference type="SAM" id="SignalP"/>
    </source>
</evidence>
<dbReference type="PROSITE" id="PS51257">
    <property type="entry name" value="PROKAR_LIPOPROTEIN"/>
    <property type="match status" value="1"/>
</dbReference>
<sequence length="141" mass="15934">MKGLSFLAMLMLLFVFTGCSTTASFKIPDGTSLVIRDIPVPAEKVLEYKRTPFFWDVTPGIPYRLEKDGQVVREGKLKSHFRVASIFWPPFSLIYWPMRFDGPYDLTVPNAKVKPGMEVAAATPAPAPEKVEVKKEKKKKK</sequence>
<dbReference type="Proteomes" id="UP001302274">
    <property type="component" value="Unassembled WGS sequence"/>
</dbReference>
<protein>
    <recommendedName>
        <fullName evidence="5">Lipoprotein</fullName>
    </recommendedName>
</protein>
<evidence type="ECO:0008006" key="5">
    <source>
        <dbReference type="Google" id="ProtNLM"/>
    </source>
</evidence>
<keyword evidence="2" id="KW-0732">Signal</keyword>
<accession>A0ABU5VQR1</accession>
<organism evidence="3 4">
    <name type="scientific">Bacteriovorax antarcticus</name>
    <dbReference type="NCBI Taxonomy" id="3088717"/>
    <lineage>
        <taxon>Bacteria</taxon>
        <taxon>Pseudomonadati</taxon>
        <taxon>Bdellovibrionota</taxon>
        <taxon>Bacteriovoracia</taxon>
        <taxon>Bacteriovoracales</taxon>
        <taxon>Bacteriovoracaceae</taxon>
        <taxon>Bacteriovorax</taxon>
    </lineage>
</organism>
<comment type="caution">
    <text evidence="3">The sequence shown here is derived from an EMBL/GenBank/DDBJ whole genome shotgun (WGS) entry which is preliminary data.</text>
</comment>
<keyword evidence="4" id="KW-1185">Reference proteome</keyword>
<evidence type="ECO:0000313" key="3">
    <source>
        <dbReference type="EMBL" id="MEA9354758.1"/>
    </source>
</evidence>